<keyword evidence="1" id="KW-1133">Transmembrane helix</keyword>
<feature type="transmembrane region" description="Helical" evidence="1">
    <location>
        <begin position="40"/>
        <end position="66"/>
    </location>
</feature>
<sequence length="486" mass="55327">MRSQGSRGKGLLRSARGSLNAAGCHQTCIRTMTNQSASKLYCSIVFIIIVISQLAALVAQANLLLYQNDSTTTTAIISRETEDESPGGGLVFTVPSSIRPNDDPDNKLDIVQKARRNEISAEMVTNRTRALVSCETGEILVRINFSEPFRGVGYADYDRSSPCRFFGDGANYYEMRLPLKGCGTKQEAPRLFVNNIVLRFHRSLELEEDEVKTIVCRYPPPLAPAPPPPPGLPAKVIQAPPEPAKLTQYEPFVLIAGLLFFALLLAGIGTTSYVTRKQTITPILTPLPITSQTEYDTYVDNQSIVTIEDLVTTQKIAPLPKLSTHIVDDVFITNIHEVDTIEDLIHHRRVVPKAHLEHRNLEDTYITNQDEIECEETLEQQRMQRPKPKLDHRSEDDVYITNQDECIEEELTTHHKMLMEREEPKLEVRTIEDTFITNVDEIIEKVDTTYQKNLDDRHRHERHEQQQQLQHFEDYESRLDSLRRPS</sequence>
<keyword evidence="1" id="KW-0472">Membrane</keyword>
<keyword evidence="1" id="KW-0812">Transmembrane</keyword>
<protein>
    <recommendedName>
        <fullName evidence="3">ZP domain-containing protein</fullName>
    </recommendedName>
</protein>
<dbReference type="EMBL" id="GGYP01000046">
    <property type="protein sequence ID" value="MDE44817.1"/>
    <property type="molecule type" value="Transcribed_RNA"/>
</dbReference>
<proteinExistence type="predicted"/>
<dbReference type="PANTHER" id="PTHR46560:SF11">
    <property type="entry name" value="GH09980P"/>
    <property type="match status" value="1"/>
</dbReference>
<name>A0A6G1S3R8_9ACAR</name>
<accession>A0A6G1S3R8</accession>
<reference evidence="2" key="1">
    <citation type="submission" date="2018-10" db="EMBL/GenBank/DDBJ databases">
        <title>Transcriptome assembly of Aceria tosichella (Wheat curl mite) Type 2.</title>
        <authorList>
            <person name="Scully E.D."/>
            <person name="Geib S.M."/>
            <person name="Palmer N.A."/>
            <person name="Gupta A.K."/>
            <person name="Sarath G."/>
            <person name="Tatineni S."/>
        </authorList>
    </citation>
    <scope>NUCLEOTIDE SEQUENCE</scope>
    <source>
        <strain evidence="2">LincolnNE</strain>
    </source>
</reference>
<organism evidence="2">
    <name type="scientific">Aceria tosichella</name>
    <name type="common">wheat curl mite</name>
    <dbReference type="NCBI Taxonomy" id="561515"/>
    <lineage>
        <taxon>Eukaryota</taxon>
        <taxon>Metazoa</taxon>
        <taxon>Ecdysozoa</taxon>
        <taxon>Arthropoda</taxon>
        <taxon>Chelicerata</taxon>
        <taxon>Arachnida</taxon>
        <taxon>Acari</taxon>
        <taxon>Acariformes</taxon>
        <taxon>Trombidiformes</taxon>
        <taxon>Prostigmata</taxon>
        <taxon>Eupodina</taxon>
        <taxon>Eriophyoidea</taxon>
        <taxon>Eriophyidae</taxon>
        <taxon>Eriophyinae</taxon>
        <taxon>Aceriini</taxon>
        <taxon>Aceria</taxon>
    </lineage>
</organism>
<evidence type="ECO:0000313" key="2">
    <source>
        <dbReference type="EMBL" id="MDE44817.1"/>
    </source>
</evidence>
<evidence type="ECO:0000256" key="1">
    <source>
        <dbReference type="SAM" id="Phobius"/>
    </source>
</evidence>
<feature type="transmembrane region" description="Helical" evidence="1">
    <location>
        <begin position="252"/>
        <end position="274"/>
    </location>
</feature>
<dbReference type="PANTHER" id="PTHR46560">
    <property type="entry name" value="CYPHER, ISOFORM B"/>
    <property type="match status" value="1"/>
</dbReference>
<gene>
    <name evidence="2" type="ORF">g.3940</name>
</gene>
<dbReference type="AlphaFoldDB" id="A0A6G1S3R8"/>
<evidence type="ECO:0008006" key="3">
    <source>
        <dbReference type="Google" id="ProtNLM"/>
    </source>
</evidence>